<evidence type="ECO:0000313" key="4">
    <source>
        <dbReference type="Proteomes" id="UP001148838"/>
    </source>
</evidence>
<feature type="transmembrane region" description="Helical" evidence="2">
    <location>
        <begin position="6"/>
        <end position="26"/>
    </location>
</feature>
<accession>A0ABQ8TWB1</accession>
<gene>
    <name evidence="3" type="ORF">ANN_01558</name>
</gene>
<dbReference type="InterPro" id="IPR036397">
    <property type="entry name" value="RNaseH_sf"/>
</dbReference>
<keyword evidence="1" id="KW-0560">Oxidoreductase</keyword>
<dbReference type="InterPro" id="IPR036396">
    <property type="entry name" value="Cyt_P450_sf"/>
</dbReference>
<keyword evidence="2" id="KW-0812">Transmembrane</keyword>
<sequence length="308" mass="35250">MLNYVLALLGSIFCLSIALFFLVFYYDFKWLLRKSDVKKINRIPGPRPLPIFGNIFMFMVPDTRKYTKLLISRGGPVPRSPDLNPLHFCLWSHAKSLVYTTDITTREELQHRILDVFQQMRNDPELLESIHSVVICSALRYSALWNTSPIVTTGWRRVGKGDNCSYIPLSENLVVPPLVAITAATLSGMLSASLCRISTGMRRHSSCNMALSWTMEVGRISRNLNRRSNLSQRITYVLFLIMTFIYPSELSKVFLRLHKEYGPTFRLWIQGFPEVFITDPEDVEVSAIRFVTSILASCFNVVPRISNT</sequence>
<dbReference type="EMBL" id="JAJSOF020000003">
    <property type="protein sequence ID" value="KAJ4450151.1"/>
    <property type="molecule type" value="Genomic_DNA"/>
</dbReference>
<keyword evidence="1" id="KW-0503">Monooxygenase</keyword>
<organism evidence="3 4">
    <name type="scientific">Periplaneta americana</name>
    <name type="common">American cockroach</name>
    <name type="synonym">Blatta americana</name>
    <dbReference type="NCBI Taxonomy" id="6978"/>
    <lineage>
        <taxon>Eukaryota</taxon>
        <taxon>Metazoa</taxon>
        <taxon>Ecdysozoa</taxon>
        <taxon>Arthropoda</taxon>
        <taxon>Hexapoda</taxon>
        <taxon>Insecta</taxon>
        <taxon>Pterygota</taxon>
        <taxon>Neoptera</taxon>
        <taxon>Polyneoptera</taxon>
        <taxon>Dictyoptera</taxon>
        <taxon>Blattodea</taxon>
        <taxon>Blattoidea</taxon>
        <taxon>Blattidae</taxon>
        <taxon>Blattinae</taxon>
        <taxon>Periplaneta</taxon>
    </lineage>
</organism>
<feature type="transmembrane region" description="Helical" evidence="2">
    <location>
        <begin position="230"/>
        <end position="247"/>
    </location>
</feature>
<keyword evidence="4" id="KW-1185">Reference proteome</keyword>
<dbReference type="SUPFAM" id="SSF48264">
    <property type="entry name" value="Cytochrome P450"/>
    <property type="match status" value="1"/>
</dbReference>
<keyword evidence="2" id="KW-0472">Membrane</keyword>
<dbReference type="Proteomes" id="UP001148838">
    <property type="component" value="Unassembled WGS sequence"/>
</dbReference>
<evidence type="ECO:0000256" key="2">
    <source>
        <dbReference type="SAM" id="Phobius"/>
    </source>
</evidence>
<name>A0ABQ8TWB1_PERAM</name>
<reference evidence="3 4" key="1">
    <citation type="journal article" date="2022" name="Allergy">
        <title>Genome assembly and annotation of Periplaneta americana reveal a comprehensive cockroach allergen profile.</title>
        <authorList>
            <person name="Wang L."/>
            <person name="Xiong Q."/>
            <person name="Saelim N."/>
            <person name="Wang L."/>
            <person name="Nong W."/>
            <person name="Wan A.T."/>
            <person name="Shi M."/>
            <person name="Liu X."/>
            <person name="Cao Q."/>
            <person name="Hui J.H.L."/>
            <person name="Sookrung N."/>
            <person name="Leung T.F."/>
            <person name="Tungtrongchitr A."/>
            <person name="Tsui S.K.W."/>
        </authorList>
    </citation>
    <scope>NUCLEOTIDE SEQUENCE [LARGE SCALE GENOMIC DNA]</scope>
    <source>
        <strain evidence="3">PWHHKU_190912</strain>
    </source>
</reference>
<dbReference type="Gene3D" id="3.30.420.10">
    <property type="entry name" value="Ribonuclease H-like superfamily/Ribonuclease H"/>
    <property type="match status" value="1"/>
</dbReference>
<evidence type="ECO:0008006" key="5">
    <source>
        <dbReference type="Google" id="ProtNLM"/>
    </source>
</evidence>
<proteinExistence type="predicted"/>
<dbReference type="Gene3D" id="1.10.630.10">
    <property type="entry name" value="Cytochrome P450"/>
    <property type="match status" value="1"/>
</dbReference>
<protein>
    <recommendedName>
        <fullName evidence="5">Cytochrome P450</fullName>
    </recommendedName>
</protein>
<keyword evidence="2" id="KW-1133">Transmembrane helix</keyword>
<evidence type="ECO:0000256" key="1">
    <source>
        <dbReference type="ARBA" id="ARBA00023033"/>
    </source>
</evidence>
<comment type="caution">
    <text evidence="3">The sequence shown here is derived from an EMBL/GenBank/DDBJ whole genome shotgun (WGS) entry which is preliminary data.</text>
</comment>
<evidence type="ECO:0000313" key="3">
    <source>
        <dbReference type="EMBL" id="KAJ4450151.1"/>
    </source>
</evidence>